<dbReference type="EMBL" id="JXTC01000643">
    <property type="protein sequence ID" value="PON42146.1"/>
    <property type="molecule type" value="Genomic_DNA"/>
</dbReference>
<evidence type="ECO:0000313" key="1">
    <source>
        <dbReference type="EMBL" id="PON42146.1"/>
    </source>
</evidence>
<organism evidence="1 2">
    <name type="scientific">Trema orientale</name>
    <name type="common">Charcoal tree</name>
    <name type="synonym">Celtis orientalis</name>
    <dbReference type="NCBI Taxonomy" id="63057"/>
    <lineage>
        <taxon>Eukaryota</taxon>
        <taxon>Viridiplantae</taxon>
        <taxon>Streptophyta</taxon>
        <taxon>Embryophyta</taxon>
        <taxon>Tracheophyta</taxon>
        <taxon>Spermatophyta</taxon>
        <taxon>Magnoliopsida</taxon>
        <taxon>eudicotyledons</taxon>
        <taxon>Gunneridae</taxon>
        <taxon>Pentapetalae</taxon>
        <taxon>rosids</taxon>
        <taxon>fabids</taxon>
        <taxon>Rosales</taxon>
        <taxon>Cannabaceae</taxon>
        <taxon>Trema</taxon>
    </lineage>
</organism>
<dbReference type="AlphaFoldDB" id="A0A2P5B074"/>
<proteinExistence type="predicted"/>
<dbReference type="OrthoDB" id="1838455at2759"/>
<name>A0A2P5B074_TREOI</name>
<evidence type="ECO:0000313" key="2">
    <source>
        <dbReference type="Proteomes" id="UP000237000"/>
    </source>
</evidence>
<comment type="caution">
    <text evidence="1">The sequence shown here is derived from an EMBL/GenBank/DDBJ whole genome shotgun (WGS) entry which is preliminary data.</text>
</comment>
<dbReference type="Proteomes" id="UP000237000">
    <property type="component" value="Unassembled WGS sequence"/>
</dbReference>
<dbReference type="InParanoid" id="A0A2P5B074"/>
<reference evidence="2" key="1">
    <citation type="submission" date="2016-06" db="EMBL/GenBank/DDBJ databases">
        <title>Parallel loss of symbiosis genes in relatives of nitrogen-fixing non-legume Parasponia.</title>
        <authorList>
            <person name="Van Velzen R."/>
            <person name="Holmer R."/>
            <person name="Bu F."/>
            <person name="Rutten L."/>
            <person name="Van Zeijl A."/>
            <person name="Liu W."/>
            <person name="Santuari L."/>
            <person name="Cao Q."/>
            <person name="Sharma T."/>
            <person name="Shen D."/>
            <person name="Roswanjaya Y."/>
            <person name="Wardhani T."/>
            <person name="Kalhor M.S."/>
            <person name="Jansen J."/>
            <person name="Van den Hoogen J."/>
            <person name="Gungor B."/>
            <person name="Hartog M."/>
            <person name="Hontelez J."/>
            <person name="Verver J."/>
            <person name="Yang W.-C."/>
            <person name="Schijlen E."/>
            <person name="Repin R."/>
            <person name="Schilthuizen M."/>
            <person name="Schranz E."/>
            <person name="Heidstra R."/>
            <person name="Miyata K."/>
            <person name="Fedorova E."/>
            <person name="Kohlen W."/>
            <person name="Bisseling T."/>
            <person name="Smit S."/>
            <person name="Geurts R."/>
        </authorList>
    </citation>
    <scope>NUCLEOTIDE SEQUENCE [LARGE SCALE GENOMIC DNA]</scope>
    <source>
        <strain evidence="2">cv. RG33-2</strain>
    </source>
</reference>
<accession>A0A2P5B074</accession>
<sequence>MDIKHRVLLQPYDFVDDAYHKALEIEKYLQTSPTRCTQFTKPTSDISAILPRPNASSVTPLSKAQDNAYSSRSSANQIGCHNYHAKGHIASRCLKHTLTLELLDEDIDDETNDEEIVTIVPMEDPDYKGSVLQFSTLLFLSIVILVN</sequence>
<protein>
    <submittedName>
        <fullName evidence="1">Uncharacterized protein</fullName>
    </submittedName>
</protein>
<keyword evidence="2" id="KW-1185">Reference proteome</keyword>
<gene>
    <name evidence="1" type="ORF">TorRG33x02_336470</name>
</gene>